<proteinExistence type="predicted"/>
<organism evidence="1 2">
    <name type="scientific">Staphylococcus aureus subsp. aureus DR10</name>
    <dbReference type="NCBI Taxonomy" id="1155079"/>
    <lineage>
        <taxon>Bacteria</taxon>
        <taxon>Bacillati</taxon>
        <taxon>Bacillota</taxon>
        <taxon>Bacilli</taxon>
        <taxon>Bacillales</taxon>
        <taxon>Staphylococcaceae</taxon>
        <taxon>Staphylococcus</taxon>
    </lineage>
</organism>
<dbReference type="EMBL" id="AIDT01000003">
    <property type="protein sequence ID" value="EIA14718.1"/>
    <property type="molecule type" value="Genomic_DNA"/>
</dbReference>
<sequence>MILNSVTSVNQTLFGVSMSNYLLSLFSDMICGVERR</sequence>
<accession>A0ABC9Q1W6</accession>
<name>A0ABC9Q1W6_STAA5</name>
<gene>
    <name evidence="1" type="ORF">ST398NM02_3050</name>
</gene>
<reference evidence="1 2" key="1">
    <citation type="journal article" date="2012" name="MBio">
        <title>Identification of a highly transmissible animal-independent Staphylococcus aureus ST398 clone with distinct genomic and cell adhesion properties.</title>
        <authorList>
            <person name="Uhlemann A.C."/>
            <person name="Porcella S.F."/>
            <person name="Trivedi S."/>
            <person name="Sullivan S.B."/>
            <person name="Hafer C."/>
            <person name="Kennedy A.D."/>
            <person name="Barbian K.D."/>
            <person name="McCarthy A.J."/>
            <person name="Street C."/>
            <person name="Hirschberg D.L."/>
            <person name="Lipkin W.I."/>
            <person name="Lindsay J.A."/>
            <person name="DeLeo F.R."/>
            <person name="Lowy F.D."/>
        </authorList>
    </citation>
    <scope>NUCLEOTIDE SEQUENCE [LARGE SCALE GENOMIC DNA]</scope>
    <source>
        <strain evidence="1 2">DR10</strain>
    </source>
</reference>
<evidence type="ECO:0000313" key="1">
    <source>
        <dbReference type="EMBL" id="EIA14718.1"/>
    </source>
</evidence>
<protein>
    <submittedName>
        <fullName evidence="1">Uncharacterized protein</fullName>
    </submittedName>
</protein>
<dbReference type="AlphaFoldDB" id="A0ABC9Q1W6"/>
<comment type="caution">
    <text evidence="1">The sequence shown here is derived from an EMBL/GenBank/DDBJ whole genome shotgun (WGS) entry which is preliminary data.</text>
</comment>
<evidence type="ECO:0000313" key="2">
    <source>
        <dbReference type="Proteomes" id="UP000003093"/>
    </source>
</evidence>
<dbReference type="Proteomes" id="UP000003093">
    <property type="component" value="Unassembled WGS sequence"/>
</dbReference>